<gene>
    <name evidence="5" type="primary">yesS</name>
    <name evidence="5" type="ORF">TICRE_02100</name>
</gene>
<dbReference type="SUPFAM" id="SSF51011">
    <property type="entry name" value="Glycosyl hydrolase domain"/>
    <property type="match status" value="1"/>
</dbReference>
<organism evidence="5 6">
    <name type="scientific">Tissierella creatinophila DSM 6911</name>
    <dbReference type="NCBI Taxonomy" id="1123403"/>
    <lineage>
        <taxon>Bacteria</taxon>
        <taxon>Bacillati</taxon>
        <taxon>Bacillota</taxon>
        <taxon>Tissierellia</taxon>
        <taxon>Tissierellales</taxon>
        <taxon>Tissierellaceae</taxon>
        <taxon>Tissierella</taxon>
    </lineage>
</organism>
<accession>A0A1U7M8S1</accession>
<dbReference type="InterPro" id="IPR018062">
    <property type="entry name" value="HTH_AraC-typ_CS"/>
</dbReference>
<dbReference type="SUPFAM" id="SSF51215">
    <property type="entry name" value="Regulatory protein AraC"/>
    <property type="match status" value="1"/>
</dbReference>
<evidence type="ECO:0000256" key="1">
    <source>
        <dbReference type="ARBA" id="ARBA00023015"/>
    </source>
</evidence>
<dbReference type="Pfam" id="PF12833">
    <property type="entry name" value="HTH_18"/>
    <property type="match status" value="1"/>
</dbReference>
<dbReference type="SMART" id="SM00342">
    <property type="entry name" value="HTH_ARAC"/>
    <property type="match status" value="1"/>
</dbReference>
<dbReference type="OrthoDB" id="9776971at2"/>
<dbReference type="PROSITE" id="PS01124">
    <property type="entry name" value="HTH_ARAC_FAMILY_2"/>
    <property type="match status" value="1"/>
</dbReference>
<evidence type="ECO:0000259" key="4">
    <source>
        <dbReference type="PROSITE" id="PS01124"/>
    </source>
</evidence>
<dbReference type="GO" id="GO:0003700">
    <property type="term" value="F:DNA-binding transcription factor activity"/>
    <property type="evidence" value="ECO:0007669"/>
    <property type="project" value="InterPro"/>
</dbReference>
<name>A0A1U7M8S1_TISCR</name>
<dbReference type="PROSITE" id="PS00041">
    <property type="entry name" value="HTH_ARAC_FAMILY_1"/>
    <property type="match status" value="1"/>
</dbReference>
<dbReference type="Gene3D" id="3.20.20.80">
    <property type="entry name" value="Glycosidases"/>
    <property type="match status" value="2"/>
</dbReference>
<sequence length="658" mass="79083">MRKEHTEYLKDLWINIHLANIQKYPIHWKDSLEILFVLKGKIKIGIETEHYELWERQIEIVNPNEVSWISSDDKDNLVLIIDIDPSFFKRYYDDAEDTFFYTDSSNKRVQEDEEYYKLREYISILLFEVVSKLDDYEDLTEETLLQMMYHLLNNFHYLFYEGENLEEDELQLQRYHRIVKYLSNNYMNKVSLQDIADKEFLSSQYLSYKIKETFGLGFNEYLNQIRVEESTKLLLDSDLSISEISEEVGFSHVRYFNKHFKLHYNMTPLQYRKKYELDQDELDSKRFIKYFPLEEALPFLKNYLEHYERYNYDNRIIKLDIDLNKEMIDEFKRPELIDLGDISLLLEEENRNILREIQAEIGFKYAIVNRLFSADMDIYRGKNNRFINWTRVENIIEFLLSLKLFPIIDIKGVEKHIIDNFLDNFSNIFHQDVREWLDFSLKDLEPFFLKEDINSKYDTMEMVPFIINSYVNLEKRVVLKMMDEINRDTFLSNDTFFGGDGLYTNNYLNKPSYYAFMILSSLGDEVIYREEGYIVTKSKDGYQILLFNPEGLNEGIFLEGYKKSAPKAKKVSINLYNMEGDFHITKYNLNKNYGSSFDKWKFLGSPERIENEYWDLLKEFVHPDIKFYYGKRSLVFNFLTGVKPEGAVLFILKNSEIE</sequence>
<keyword evidence="2" id="KW-0238">DNA-binding</keyword>
<dbReference type="PANTHER" id="PTHR43280">
    <property type="entry name" value="ARAC-FAMILY TRANSCRIPTIONAL REGULATOR"/>
    <property type="match status" value="1"/>
</dbReference>
<comment type="caution">
    <text evidence="5">The sequence shown here is derived from an EMBL/GenBank/DDBJ whole genome shotgun (WGS) entry which is preliminary data.</text>
</comment>
<dbReference type="Gene3D" id="2.60.40.1500">
    <property type="entry name" value="Glycosyl hydrolase domain, family 39"/>
    <property type="match status" value="1"/>
</dbReference>
<keyword evidence="6" id="KW-1185">Reference proteome</keyword>
<evidence type="ECO:0000313" key="5">
    <source>
        <dbReference type="EMBL" id="OLS03697.1"/>
    </source>
</evidence>
<dbReference type="PANTHER" id="PTHR43280:SF34">
    <property type="entry name" value="ARAC-FAMILY TRANSCRIPTIONAL REGULATOR"/>
    <property type="match status" value="1"/>
</dbReference>
<proteinExistence type="predicted"/>
<dbReference type="AlphaFoldDB" id="A0A1U7M8S1"/>
<dbReference type="InterPro" id="IPR037923">
    <property type="entry name" value="HTH-like"/>
</dbReference>
<reference evidence="5 6" key="1">
    <citation type="submission" date="2016-02" db="EMBL/GenBank/DDBJ databases">
        <title>Genome sequence of Tissierella creatinophila DSM 6911.</title>
        <authorList>
            <person name="Poehlein A."/>
            <person name="Daniel R."/>
        </authorList>
    </citation>
    <scope>NUCLEOTIDE SEQUENCE [LARGE SCALE GENOMIC DNA]</scope>
    <source>
        <strain evidence="5 6">DSM 6911</strain>
    </source>
</reference>
<dbReference type="InterPro" id="IPR009057">
    <property type="entry name" value="Homeodomain-like_sf"/>
</dbReference>
<keyword evidence="1" id="KW-0805">Transcription regulation</keyword>
<protein>
    <submittedName>
        <fullName evidence="5">HTH-type transcriptional regulator YesS</fullName>
    </submittedName>
</protein>
<evidence type="ECO:0000256" key="2">
    <source>
        <dbReference type="ARBA" id="ARBA00023125"/>
    </source>
</evidence>
<dbReference type="GO" id="GO:0043565">
    <property type="term" value="F:sequence-specific DNA binding"/>
    <property type="evidence" value="ECO:0007669"/>
    <property type="project" value="InterPro"/>
</dbReference>
<dbReference type="InterPro" id="IPR020449">
    <property type="entry name" value="Tscrpt_reg_AraC-type_HTH"/>
</dbReference>
<evidence type="ECO:0000313" key="6">
    <source>
        <dbReference type="Proteomes" id="UP000186112"/>
    </source>
</evidence>
<dbReference type="InterPro" id="IPR018060">
    <property type="entry name" value="HTH_AraC"/>
</dbReference>
<dbReference type="EMBL" id="LTDM01000003">
    <property type="protein sequence ID" value="OLS03697.1"/>
    <property type="molecule type" value="Genomic_DNA"/>
</dbReference>
<dbReference type="Gene3D" id="1.10.10.60">
    <property type="entry name" value="Homeodomain-like"/>
    <property type="match status" value="2"/>
</dbReference>
<dbReference type="SUPFAM" id="SSF46689">
    <property type="entry name" value="Homeodomain-like"/>
    <property type="match status" value="1"/>
</dbReference>
<keyword evidence="3" id="KW-0804">Transcription</keyword>
<dbReference type="Proteomes" id="UP000186112">
    <property type="component" value="Unassembled WGS sequence"/>
</dbReference>
<feature type="domain" description="HTH araC/xylS-type" evidence="4">
    <location>
        <begin position="176"/>
        <end position="274"/>
    </location>
</feature>
<dbReference type="PRINTS" id="PR00032">
    <property type="entry name" value="HTHARAC"/>
</dbReference>
<dbReference type="RefSeq" id="WP_075724240.1">
    <property type="nucleotide sequence ID" value="NZ_LTDM01000003.1"/>
</dbReference>
<evidence type="ECO:0000256" key="3">
    <source>
        <dbReference type="ARBA" id="ARBA00023163"/>
    </source>
</evidence>